<keyword evidence="3" id="KW-0694">RNA-binding</keyword>
<protein>
    <recommendedName>
        <fullName evidence="6">Aminoacyl-tRNA hydrolase</fullName>
    </recommendedName>
</protein>
<dbReference type="AlphaFoldDB" id="A0A2M7TEI5"/>
<dbReference type="InterPro" id="IPR036416">
    <property type="entry name" value="Pept_tRNA_hydro_sf"/>
</dbReference>
<dbReference type="Proteomes" id="UP000228920">
    <property type="component" value="Unassembled WGS sequence"/>
</dbReference>
<dbReference type="PANTHER" id="PTHR17224">
    <property type="entry name" value="PEPTIDYL-TRNA HYDROLASE"/>
    <property type="match status" value="1"/>
</dbReference>
<keyword evidence="2" id="KW-0378">Hydrolase</keyword>
<evidence type="ECO:0008006" key="6">
    <source>
        <dbReference type="Google" id="ProtNLM"/>
    </source>
</evidence>
<dbReference type="PANTHER" id="PTHR17224:SF1">
    <property type="entry name" value="PEPTIDYL-TRNA HYDROLASE"/>
    <property type="match status" value="1"/>
</dbReference>
<dbReference type="SUPFAM" id="SSF53178">
    <property type="entry name" value="Peptidyl-tRNA hydrolase-like"/>
    <property type="match status" value="1"/>
</dbReference>
<accession>A0A2M7TEI5</accession>
<sequence>MIKLIVGLGNDGETYEHTRHNVGRFVVSTFPTQEEIVVSQNSGFMNVCGSSVRRLVEKYGVAPEQVCVVHDDIAFDVGDYRLQFNRNANGHHGVESIISSFGTKGFWRMRVGIGSVPQGVDQSEFVLSKLTDIDEAHITKMCDAMWKSIQTVT</sequence>
<gene>
    <name evidence="4" type="ORF">COY32_07140</name>
</gene>
<reference evidence="5" key="1">
    <citation type="submission" date="2017-09" db="EMBL/GenBank/DDBJ databases">
        <title>Depth-based differentiation of microbial function through sediment-hosted aquifers and enrichment of novel symbionts in the deep terrestrial subsurface.</title>
        <authorList>
            <person name="Probst A.J."/>
            <person name="Ladd B."/>
            <person name="Jarett J.K."/>
            <person name="Geller-Mcgrath D.E."/>
            <person name="Sieber C.M.K."/>
            <person name="Emerson J.B."/>
            <person name="Anantharaman K."/>
            <person name="Thomas B.C."/>
            <person name="Malmstrom R."/>
            <person name="Stieglmeier M."/>
            <person name="Klingl A."/>
            <person name="Woyke T."/>
            <person name="Ryan C.M."/>
            <person name="Banfield J.F."/>
        </authorList>
    </citation>
    <scope>NUCLEOTIDE SEQUENCE [LARGE SCALE GENOMIC DNA]</scope>
</reference>
<dbReference type="Gene3D" id="3.40.50.1470">
    <property type="entry name" value="Peptidyl-tRNA hydrolase"/>
    <property type="match status" value="1"/>
</dbReference>
<organism evidence="4 5">
    <name type="scientific">candidate division WWE3 bacterium CG_4_10_14_0_2_um_filter_41_14</name>
    <dbReference type="NCBI Taxonomy" id="1975072"/>
    <lineage>
        <taxon>Bacteria</taxon>
        <taxon>Katanobacteria</taxon>
    </lineage>
</organism>
<evidence type="ECO:0000256" key="1">
    <source>
        <dbReference type="ARBA" id="ARBA00022555"/>
    </source>
</evidence>
<proteinExistence type="predicted"/>
<evidence type="ECO:0000313" key="4">
    <source>
        <dbReference type="EMBL" id="PIZ44072.1"/>
    </source>
</evidence>
<evidence type="ECO:0000313" key="5">
    <source>
        <dbReference type="Proteomes" id="UP000228920"/>
    </source>
</evidence>
<evidence type="ECO:0000256" key="3">
    <source>
        <dbReference type="ARBA" id="ARBA00022884"/>
    </source>
</evidence>
<evidence type="ECO:0000256" key="2">
    <source>
        <dbReference type="ARBA" id="ARBA00022801"/>
    </source>
</evidence>
<dbReference type="GO" id="GO:0004045">
    <property type="term" value="F:peptidyl-tRNA hydrolase activity"/>
    <property type="evidence" value="ECO:0007669"/>
    <property type="project" value="InterPro"/>
</dbReference>
<dbReference type="NCBIfam" id="TIGR00447">
    <property type="entry name" value="pth"/>
    <property type="match status" value="1"/>
</dbReference>
<dbReference type="EMBL" id="PFNL01000197">
    <property type="protein sequence ID" value="PIZ44072.1"/>
    <property type="molecule type" value="Genomic_DNA"/>
</dbReference>
<dbReference type="Pfam" id="PF01195">
    <property type="entry name" value="Pept_tRNA_hydro"/>
    <property type="match status" value="1"/>
</dbReference>
<name>A0A2M7TEI5_UNCKA</name>
<comment type="caution">
    <text evidence="4">The sequence shown here is derived from an EMBL/GenBank/DDBJ whole genome shotgun (WGS) entry which is preliminary data.</text>
</comment>
<dbReference type="GO" id="GO:0000049">
    <property type="term" value="F:tRNA binding"/>
    <property type="evidence" value="ECO:0007669"/>
    <property type="project" value="UniProtKB-KW"/>
</dbReference>
<dbReference type="InterPro" id="IPR001328">
    <property type="entry name" value="Pept_tRNA_hydro"/>
</dbReference>
<keyword evidence="1" id="KW-0820">tRNA-binding</keyword>